<protein>
    <submittedName>
        <fullName evidence="4">3-octaprenyl-4-hydroxybenzoate carboxy-lyase</fullName>
    </submittedName>
</protein>
<name>A0A0B5FB34_9BACT</name>
<dbReference type="GO" id="GO:0016831">
    <property type="term" value="F:carboxy-lyase activity"/>
    <property type="evidence" value="ECO:0007669"/>
    <property type="project" value="InterPro"/>
</dbReference>
<evidence type="ECO:0000259" key="2">
    <source>
        <dbReference type="Pfam" id="PF20695"/>
    </source>
</evidence>
<dbReference type="InterPro" id="IPR049383">
    <property type="entry name" value="UbiD-like_N"/>
</dbReference>
<dbReference type="PANTHER" id="PTHR30108:SF7">
    <property type="entry name" value="3-POLYPRENYL-4-HYDROXYBENZOATE DECARBOXYLASE"/>
    <property type="match status" value="1"/>
</dbReference>
<dbReference type="KEGG" id="gsb:GSUB_00530"/>
<dbReference type="Proteomes" id="UP000035036">
    <property type="component" value="Chromosome"/>
</dbReference>
<dbReference type="Pfam" id="PF01977">
    <property type="entry name" value="UbiD"/>
    <property type="match status" value="1"/>
</dbReference>
<gene>
    <name evidence="4" type="ORF">GSUB_00530</name>
</gene>
<feature type="domain" description="3-octaprenyl-4-hydroxybenzoate carboxy-lyase-like Rift-related" evidence="1">
    <location>
        <begin position="124"/>
        <end position="316"/>
    </location>
</feature>
<dbReference type="InterPro" id="IPR049381">
    <property type="entry name" value="UbiD-like_C"/>
</dbReference>
<dbReference type="AlphaFoldDB" id="A0A0B5FB34"/>
<evidence type="ECO:0000313" key="4">
    <source>
        <dbReference type="EMBL" id="AJF05372.1"/>
    </source>
</evidence>
<dbReference type="SUPFAM" id="SSF143968">
    <property type="entry name" value="UbiD C-terminal domain-like"/>
    <property type="match status" value="2"/>
</dbReference>
<evidence type="ECO:0000259" key="3">
    <source>
        <dbReference type="Pfam" id="PF20696"/>
    </source>
</evidence>
<dbReference type="InterPro" id="IPR048304">
    <property type="entry name" value="UbiD_Rift_dom"/>
</dbReference>
<evidence type="ECO:0000259" key="1">
    <source>
        <dbReference type="Pfam" id="PF01977"/>
    </source>
</evidence>
<organism evidence="4 5">
    <name type="scientific">Geoalkalibacter subterraneus</name>
    <dbReference type="NCBI Taxonomy" id="483547"/>
    <lineage>
        <taxon>Bacteria</taxon>
        <taxon>Pseudomonadati</taxon>
        <taxon>Thermodesulfobacteriota</taxon>
        <taxon>Desulfuromonadia</taxon>
        <taxon>Desulfuromonadales</taxon>
        <taxon>Geoalkalibacteraceae</taxon>
        <taxon>Geoalkalibacter</taxon>
    </lineage>
</organism>
<keyword evidence="4" id="KW-0456">Lyase</keyword>
<dbReference type="Gene3D" id="3.40.1670.10">
    <property type="entry name" value="UbiD C-terminal domain-like"/>
    <property type="match status" value="1"/>
</dbReference>
<evidence type="ECO:0000313" key="5">
    <source>
        <dbReference type="Proteomes" id="UP000035036"/>
    </source>
</evidence>
<dbReference type="RefSeq" id="WP_040198643.1">
    <property type="nucleotide sequence ID" value="NZ_CP010311.1"/>
</dbReference>
<dbReference type="OrthoDB" id="9809841at2"/>
<dbReference type="InterPro" id="IPR002830">
    <property type="entry name" value="UbiD"/>
</dbReference>
<feature type="domain" description="3-octaprenyl-4-hydroxybenzoate carboxy-lyase-like C-terminal" evidence="3">
    <location>
        <begin position="322"/>
        <end position="457"/>
    </location>
</feature>
<dbReference type="SUPFAM" id="SSF50475">
    <property type="entry name" value="FMN-binding split barrel"/>
    <property type="match status" value="1"/>
</dbReference>
<dbReference type="PANTHER" id="PTHR30108">
    <property type="entry name" value="3-OCTAPRENYL-4-HYDROXYBENZOATE CARBOXY-LYASE-RELATED"/>
    <property type="match status" value="1"/>
</dbReference>
<accession>A0A0B5FB34</accession>
<reference evidence="4 5" key="1">
    <citation type="journal article" date="2015" name="Genome Announc.">
        <title>Genomes of Geoalkalibacter ferrihydriticus Z-0531T and Geoalkalibacter subterraneus Red1T, Two Haloalkaliphilic Metal-Reducing Deltaproteobacteria.</title>
        <authorList>
            <person name="Badalamenti J.P."/>
            <person name="Krajmalnik-Brown R."/>
            <person name="Torres C.I."/>
            <person name="Bond D.R."/>
        </authorList>
    </citation>
    <scope>NUCLEOTIDE SEQUENCE [LARGE SCALE GENOMIC DNA]</scope>
    <source>
        <strain evidence="4 5">Red1</strain>
    </source>
</reference>
<keyword evidence="5" id="KW-1185">Reference proteome</keyword>
<dbReference type="EMBL" id="CP010311">
    <property type="protein sequence ID" value="AJF05372.1"/>
    <property type="molecule type" value="Genomic_DNA"/>
</dbReference>
<dbReference type="STRING" id="483547.GSUB_00530"/>
<dbReference type="Pfam" id="PF20696">
    <property type="entry name" value="UbiD_C"/>
    <property type="match status" value="1"/>
</dbReference>
<sequence>MGYRNLRECVADLEKTGRLRRIEVEVDPDQEIGIIQRRVYAQGGPALLFTRAKGSGFPLLGNLFGTLERTRYLFRDSLAHVETLVRLKLDPRELMRRPGTLPKALLGAAHLLPRRVDKGPILAHRTSLSRLPQLKSWPLDGGAFITLPQVYSEDPERPGWRHGNLGMYRVQISGNRYQPDLEAGLHYQIHRGIGVHHSEALRRGEALRVNVFVGGPPSLNVAAVMPLPEGMPELAFAGLLGGRRISLVPAANGLPMPAEADFVISGTIDPRRTLPEGPFGDHLGYYSLAHDFPVLQVEAVHHRPEAIWPFTTVGRPPQEDTTFGAFIHELTGPLIPDVLPGIHAVHAVDAAGVHPLLLALGSERYVPYAEKREPMELLTQANAVLGQGQLSLAKYLLIAAREDAPGLDIHDIEAFIQHVLERIDWRRDLHFQTRTTIDTLDYSGHGLNAGSKVVMAAAGEPRRTLPREIASDLALPAGFSAPRVVLPGVLAVQGPPHVGKRGESAADMETFCAYFDTQAAINRFPLVVVVDDSEQVACQLNNFLWTVFTRSNPATDVHGISAFSEARHWGCRGALVIDARAKNFHPPALEEDPAAVRRVEELAASGGPLHGLF</sequence>
<dbReference type="HOGENOM" id="CLU_023348_4_1_7"/>
<dbReference type="NCBIfam" id="TIGR00148">
    <property type="entry name" value="UbiD family decarboxylase"/>
    <property type="match status" value="1"/>
</dbReference>
<feature type="domain" description="3-octaprenyl-4-hydroxybenzoate carboxy-lyase-like N-terminal" evidence="2">
    <location>
        <begin position="11"/>
        <end position="86"/>
    </location>
</feature>
<dbReference type="GO" id="GO:0005737">
    <property type="term" value="C:cytoplasm"/>
    <property type="evidence" value="ECO:0007669"/>
    <property type="project" value="TreeGrafter"/>
</dbReference>
<proteinExistence type="predicted"/>
<dbReference type="Pfam" id="PF20695">
    <property type="entry name" value="UbiD_N"/>
    <property type="match status" value="1"/>
</dbReference>